<dbReference type="InterPro" id="IPR006109">
    <property type="entry name" value="G3P_DH_NAD-dep_C"/>
</dbReference>
<evidence type="ECO:0000259" key="12">
    <source>
        <dbReference type="Pfam" id="PF07479"/>
    </source>
</evidence>
<gene>
    <name evidence="13" type="ORF">K0U00_28350</name>
</gene>
<feature type="domain" description="Glycerol-3-phosphate dehydrogenase NAD-dependent N-terminal" evidence="11">
    <location>
        <begin position="2"/>
        <end position="154"/>
    </location>
</feature>
<dbReference type="SUPFAM" id="SSF48179">
    <property type="entry name" value="6-phosphogluconate dehydrogenase C-terminal domain-like"/>
    <property type="match status" value="1"/>
</dbReference>
<dbReference type="InterPro" id="IPR036291">
    <property type="entry name" value="NAD(P)-bd_dom_sf"/>
</dbReference>
<evidence type="ECO:0000256" key="4">
    <source>
        <dbReference type="ARBA" id="ARBA00023002"/>
    </source>
</evidence>
<evidence type="ECO:0000256" key="3">
    <source>
        <dbReference type="ARBA" id="ARBA00022857"/>
    </source>
</evidence>
<evidence type="ECO:0000259" key="11">
    <source>
        <dbReference type="Pfam" id="PF01210"/>
    </source>
</evidence>
<dbReference type="PANTHER" id="PTHR11728:SF1">
    <property type="entry name" value="GLYCEROL-3-PHOSPHATE DEHYDROGENASE [NAD(+)] 2, CHLOROPLASTIC"/>
    <property type="match status" value="1"/>
</dbReference>
<dbReference type="EMBL" id="JAHZIK010001021">
    <property type="protein sequence ID" value="MBW7457958.1"/>
    <property type="molecule type" value="Genomic_DNA"/>
</dbReference>
<evidence type="ECO:0000256" key="8">
    <source>
        <dbReference type="ARBA" id="ARBA00023264"/>
    </source>
</evidence>
<comment type="caution">
    <text evidence="13">The sequence shown here is derived from an EMBL/GenBank/DDBJ whole genome shotgun (WGS) entry which is preliminary data.</text>
</comment>
<keyword evidence="8" id="KW-1208">Phospholipid metabolism</keyword>
<dbReference type="SUPFAM" id="SSF51735">
    <property type="entry name" value="NAD(P)-binding Rossmann-fold domains"/>
    <property type="match status" value="1"/>
</dbReference>
<evidence type="ECO:0000256" key="2">
    <source>
        <dbReference type="ARBA" id="ARBA00022516"/>
    </source>
</evidence>
<dbReference type="InterPro" id="IPR008927">
    <property type="entry name" value="6-PGluconate_DH-like_C_sf"/>
</dbReference>
<dbReference type="NCBIfam" id="NF000940">
    <property type="entry name" value="PRK00094.1-2"/>
    <property type="match status" value="1"/>
</dbReference>
<dbReference type="PRINTS" id="PR00077">
    <property type="entry name" value="GPDHDRGNASE"/>
</dbReference>
<keyword evidence="14" id="KW-1185">Reference proteome</keyword>
<keyword evidence="4 9" id="KW-0560">Oxidoreductase</keyword>
<dbReference type="GO" id="GO:0047952">
    <property type="term" value="F:glycerol-3-phosphate dehydrogenase [NAD(P)+] activity"/>
    <property type="evidence" value="ECO:0007669"/>
    <property type="project" value="UniProtKB-EC"/>
</dbReference>
<dbReference type="Pfam" id="PF07479">
    <property type="entry name" value="NAD_Gly3P_dh_C"/>
    <property type="match status" value="1"/>
</dbReference>
<dbReference type="InterPro" id="IPR013328">
    <property type="entry name" value="6PGD_dom2"/>
</dbReference>
<organism evidence="13 14">
    <name type="scientific">Paenibacillus sepulcri</name>
    <dbReference type="NCBI Taxonomy" id="359917"/>
    <lineage>
        <taxon>Bacteria</taxon>
        <taxon>Bacillati</taxon>
        <taxon>Bacillota</taxon>
        <taxon>Bacilli</taxon>
        <taxon>Bacillales</taxon>
        <taxon>Paenibacillaceae</taxon>
        <taxon>Paenibacillus</taxon>
    </lineage>
</organism>
<dbReference type="Proteomes" id="UP001519887">
    <property type="component" value="Unassembled WGS sequence"/>
</dbReference>
<dbReference type="PANTHER" id="PTHR11728">
    <property type="entry name" value="GLYCEROL-3-PHOSPHATE DEHYDROGENASE"/>
    <property type="match status" value="1"/>
</dbReference>
<keyword evidence="2" id="KW-0444">Lipid biosynthesis</keyword>
<dbReference type="EC" id="1.1.1.94" evidence="10"/>
<dbReference type="PIRSF" id="PIRSF000114">
    <property type="entry name" value="Glycerol-3-P_dh"/>
    <property type="match status" value="1"/>
</dbReference>
<dbReference type="PROSITE" id="PS00957">
    <property type="entry name" value="NAD_G3PDH"/>
    <property type="match status" value="1"/>
</dbReference>
<comment type="catalytic activity">
    <reaction evidence="10">
        <text>sn-glycerol 3-phosphate + NADP(+) = dihydroxyacetone phosphate + NADPH + H(+)</text>
        <dbReference type="Rhea" id="RHEA:11096"/>
        <dbReference type="ChEBI" id="CHEBI:15378"/>
        <dbReference type="ChEBI" id="CHEBI:57597"/>
        <dbReference type="ChEBI" id="CHEBI:57642"/>
        <dbReference type="ChEBI" id="CHEBI:57783"/>
        <dbReference type="ChEBI" id="CHEBI:58349"/>
        <dbReference type="EC" id="1.1.1.94"/>
    </reaction>
</comment>
<dbReference type="InterPro" id="IPR011128">
    <property type="entry name" value="G3P_DH_NAD-dep_N"/>
</dbReference>
<dbReference type="Pfam" id="PF01210">
    <property type="entry name" value="NAD_Gly3P_dh_N"/>
    <property type="match status" value="1"/>
</dbReference>
<proteinExistence type="inferred from homology"/>
<evidence type="ECO:0000256" key="7">
    <source>
        <dbReference type="ARBA" id="ARBA00023209"/>
    </source>
</evidence>
<protein>
    <recommendedName>
        <fullName evidence="10">Glycerol-3-phosphate dehydrogenase</fullName>
        <ecNumber evidence="10">1.1.1.94</ecNumber>
    </recommendedName>
</protein>
<accession>A0ABS7CAM2</accession>
<feature type="domain" description="Glycerol-3-phosphate dehydrogenase NAD-dependent C-terminal" evidence="12">
    <location>
        <begin position="175"/>
        <end position="305"/>
    </location>
</feature>
<evidence type="ECO:0000256" key="10">
    <source>
        <dbReference type="RuleBase" id="RU000439"/>
    </source>
</evidence>
<name>A0ABS7CAM2_9BACL</name>
<dbReference type="Gene3D" id="1.10.1040.10">
    <property type="entry name" value="N-(1-d-carboxylethyl)-l-norvaline Dehydrogenase, domain 2"/>
    <property type="match status" value="1"/>
</dbReference>
<keyword evidence="7" id="KW-0594">Phospholipid biosynthesis</keyword>
<evidence type="ECO:0000256" key="6">
    <source>
        <dbReference type="ARBA" id="ARBA00023098"/>
    </source>
</evidence>
<comment type="similarity">
    <text evidence="1 9">Belongs to the NAD-dependent glycerol-3-phosphate dehydrogenase family.</text>
</comment>
<keyword evidence="5 9" id="KW-0520">NAD</keyword>
<dbReference type="Gene3D" id="3.40.50.720">
    <property type="entry name" value="NAD(P)-binding Rossmann-like Domain"/>
    <property type="match status" value="1"/>
</dbReference>
<keyword evidence="6" id="KW-0443">Lipid metabolism</keyword>
<sequence>MKVAVLGCGRWGSFLAWYANKLGHEVTLWGREASKHYQRLVDSRTNDYLILPQTIHITNKMVEAIQFAEIILIAISAQELRGFAKQLNTMGITNKSFVLCMKGLEMESGERLSQVLMEEIQSPVNVAIWVGPGHVQEFVQDIPNCMVIDSDDMNITKWIVDSFGSDTIRFYYGQDLLGNEIGAAAKNVIGIAAGMLDGLGYTSLKGALMARGTKEMARLVKAMGGSELTIYGLGHLGDYEATVFSRHSHNRRFGEAFVTKEPFGKLAEGAATVKALLQLSAKYNVELPICQAVDSVLSEGSDPKEQLIKLFMRPVKVEGI</sequence>
<dbReference type="RefSeq" id="WP_210044075.1">
    <property type="nucleotide sequence ID" value="NZ_JBHLVU010000009.1"/>
</dbReference>
<evidence type="ECO:0000313" key="14">
    <source>
        <dbReference type="Proteomes" id="UP001519887"/>
    </source>
</evidence>
<dbReference type="NCBIfam" id="NF000942">
    <property type="entry name" value="PRK00094.1-4"/>
    <property type="match status" value="1"/>
</dbReference>
<evidence type="ECO:0000313" key="13">
    <source>
        <dbReference type="EMBL" id="MBW7457958.1"/>
    </source>
</evidence>
<dbReference type="InterPro" id="IPR006168">
    <property type="entry name" value="G3P_DH_NAD-dep"/>
</dbReference>
<keyword evidence="3" id="KW-0521">NADP</keyword>
<evidence type="ECO:0000256" key="5">
    <source>
        <dbReference type="ARBA" id="ARBA00023027"/>
    </source>
</evidence>
<evidence type="ECO:0000256" key="1">
    <source>
        <dbReference type="ARBA" id="ARBA00011009"/>
    </source>
</evidence>
<reference evidence="13 14" key="1">
    <citation type="submission" date="2021-07" db="EMBL/GenBank/DDBJ databases">
        <title>Paenibacillus radiodurans sp. nov., isolated from the southeastern edge of Tengger Desert.</title>
        <authorList>
            <person name="Zhang G."/>
        </authorList>
    </citation>
    <scope>NUCLEOTIDE SEQUENCE [LARGE SCALE GENOMIC DNA]</scope>
    <source>
        <strain evidence="13 14">CCM 7311</strain>
    </source>
</reference>
<evidence type="ECO:0000256" key="9">
    <source>
        <dbReference type="RuleBase" id="RU000437"/>
    </source>
</evidence>